<evidence type="ECO:0000256" key="1">
    <source>
        <dbReference type="ARBA" id="ARBA00000822"/>
    </source>
</evidence>
<dbReference type="Gramene" id="TraesROB_scaffold_048667_01G000200.1">
    <property type="protein sequence ID" value="TraesROB_scaffold_048667_01G000200.1"/>
    <property type="gene ID" value="TraesROB_scaffold_048667_01G000200"/>
</dbReference>
<evidence type="ECO:0000313" key="6">
    <source>
        <dbReference type="EnsemblPlants" id="TraesCS4D02G325300.1.cds1"/>
    </source>
</evidence>
<dbReference type="Gramene" id="TraesKAR4D01G0350910.1">
    <property type="protein sequence ID" value="cds.TraesKAR4D01G0350910.1"/>
    <property type="gene ID" value="TraesKAR4D01G0350910"/>
</dbReference>
<dbReference type="Gramene" id="TraesRN4D0100783400.1">
    <property type="protein sequence ID" value="TraesRN4D0100783400.1"/>
    <property type="gene ID" value="TraesRN4D0100783400"/>
</dbReference>
<protein>
    <recommendedName>
        <fullName evidence="2">chitinase</fullName>
        <ecNumber evidence="2">3.2.1.14</ecNumber>
    </recommendedName>
</protein>
<evidence type="ECO:0000256" key="2">
    <source>
        <dbReference type="ARBA" id="ARBA00012729"/>
    </source>
</evidence>
<dbReference type="GO" id="GO:0016998">
    <property type="term" value="P:cell wall macromolecule catabolic process"/>
    <property type="evidence" value="ECO:0007669"/>
    <property type="project" value="InterPro"/>
</dbReference>
<reference evidence="6" key="2">
    <citation type="submission" date="2018-10" db="UniProtKB">
        <authorList>
            <consortium name="EnsemblPlants"/>
        </authorList>
    </citation>
    <scope>IDENTIFICATION</scope>
</reference>
<dbReference type="GO" id="GO:0006032">
    <property type="term" value="P:chitin catabolic process"/>
    <property type="evidence" value="ECO:0007669"/>
    <property type="project" value="InterPro"/>
</dbReference>
<dbReference type="EnsemblPlants" id="TraesCS4D02G325300.1">
    <property type="protein sequence ID" value="TraesCS4D02G325300.1.cds1"/>
    <property type="gene ID" value="TraesCS4D02G325300"/>
</dbReference>
<dbReference type="Gene3D" id="1.10.530.10">
    <property type="match status" value="1"/>
</dbReference>
<dbReference type="InterPro" id="IPR023346">
    <property type="entry name" value="Lysozyme-like_dom_sf"/>
</dbReference>
<dbReference type="GO" id="GO:0008843">
    <property type="term" value="F:endochitinase activity"/>
    <property type="evidence" value="ECO:0007669"/>
    <property type="project" value="UniProtKB-EC"/>
</dbReference>
<evidence type="ECO:0000313" key="7">
    <source>
        <dbReference type="Proteomes" id="UP000019116"/>
    </source>
</evidence>
<dbReference type="Proteomes" id="UP000019116">
    <property type="component" value="Chromosome 4D"/>
</dbReference>
<name>A0A3B6JPE4_WHEAT</name>
<evidence type="ECO:0000256" key="3">
    <source>
        <dbReference type="ARBA" id="ARBA00023277"/>
    </source>
</evidence>
<reference evidence="6" key="1">
    <citation type="submission" date="2018-08" db="EMBL/GenBank/DDBJ databases">
        <authorList>
            <person name="Rossello M."/>
        </authorList>
    </citation>
    <scope>NUCLEOTIDE SEQUENCE [LARGE SCALE GENOMIC DNA]</scope>
    <source>
        <strain evidence="6">cv. Chinese Spring</strain>
    </source>
</reference>
<dbReference type="PaxDb" id="4565-Traes_4DL_DA4E34055.1"/>
<evidence type="ECO:0000259" key="5">
    <source>
        <dbReference type="Pfam" id="PF00182"/>
    </source>
</evidence>
<dbReference type="AlphaFoldDB" id="A0A3B6JPE4"/>
<keyword evidence="3" id="KW-0119">Carbohydrate metabolism</keyword>
<organism evidence="6">
    <name type="scientific">Triticum aestivum</name>
    <name type="common">Wheat</name>
    <dbReference type="NCBI Taxonomy" id="4565"/>
    <lineage>
        <taxon>Eukaryota</taxon>
        <taxon>Viridiplantae</taxon>
        <taxon>Streptophyta</taxon>
        <taxon>Embryophyta</taxon>
        <taxon>Tracheophyta</taxon>
        <taxon>Spermatophyta</taxon>
        <taxon>Magnoliopsida</taxon>
        <taxon>Liliopsida</taxon>
        <taxon>Poales</taxon>
        <taxon>Poaceae</taxon>
        <taxon>BOP clade</taxon>
        <taxon>Pooideae</taxon>
        <taxon>Triticodae</taxon>
        <taxon>Triticeae</taxon>
        <taxon>Triticinae</taxon>
        <taxon>Triticum</taxon>
    </lineage>
</organism>
<dbReference type="STRING" id="4565.A0A3B6JPE4"/>
<dbReference type="EC" id="3.2.1.14" evidence="2"/>
<keyword evidence="7" id="KW-1185">Reference proteome</keyword>
<dbReference type="SUPFAM" id="SSF53955">
    <property type="entry name" value="Lysozyme-like"/>
    <property type="match status" value="1"/>
</dbReference>
<dbReference type="InterPro" id="IPR000726">
    <property type="entry name" value="Glyco_hydro_19_cat"/>
</dbReference>
<comment type="catalytic activity">
    <reaction evidence="1">
        <text>Random endo-hydrolysis of N-acetyl-beta-D-glucosaminide (1-&gt;4)-beta-linkages in chitin and chitodextrins.</text>
        <dbReference type="EC" id="3.2.1.14"/>
    </reaction>
</comment>
<dbReference type="GO" id="GO:0000272">
    <property type="term" value="P:polysaccharide catabolic process"/>
    <property type="evidence" value="ECO:0007669"/>
    <property type="project" value="UniProtKB-KW"/>
</dbReference>
<evidence type="ECO:0000256" key="4">
    <source>
        <dbReference type="ARBA" id="ARBA00023326"/>
    </source>
</evidence>
<sequence length="161" mass="18028">MSNGFATYTVHIAHITSHYSWAHGNMMRVLALAAASGVPSIISRGTFGRMLGNRSQSGCEGGAFYTYDAFVEAANASKLRGFCTIGDEDTRRREIGDDIVLIVLQITSTTTTGKPETRWGWICWIIRIWCPPTSCRRVQDLCQCRGAKFRVLIFFKKLNRI</sequence>
<dbReference type="Pfam" id="PF00182">
    <property type="entry name" value="Glyco_hydro_19"/>
    <property type="match status" value="1"/>
</dbReference>
<dbReference type="Gramene" id="TraesCS4D03G0756200.1">
    <property type="protein sequence ID" value="TraesCS4D03G0756200.1.CDS1"/>
    <property type="gene ID" value="TraesCS4D03G0756200"/>
</dbReference>
<accession>A0A3B6JPE4</accession>
<keyword evidence="4" id="KW-0624">Polysaccharide degradation</keyword>
<dbReference type="Gramene" id="TraesCS4D02G325300.1">
    <property type="protein sequence ID" value="TraesCS4D02G325300.1.cds1"/>
    <property type="gene ID" value="TraesCS4D02G325300"/>
</dbReference>
<feature type="domain" description="Glycoside hydrolase family 19 catalytic" evidence="5">
    <location>
        <begin position="41"/>
        <end position="141"/>
    </location>
</feature>
<dbReference type="SMR" id="A0A3B6JPE4"/>
<proteinExistence type="predicted"/>